<dbReference type="AlphaFoldDB" id="A0A2S6HHV4"/>
<evidence type="ECO:0000313" key="5">
    <source>
        <dbReference type="EMBL" id="PPK76951.1"/>
    </source>
</evidence>
<evidence type="ECO:0000256" key="1">
    <source>
        <dbReference type="ARBA" id="ARBA00001917"/>
    </source>
</evidence>
<comment type="caution">
    <text evidence="5">The sequence shown here is derived from an EMBL/GenBank/DDBJ whole genome shotgun (WGS) entry which is preliminary data.</text>
</comment>
<dbReference type="Pfam" id="PF00724">
    <property type="entry name" value="Oxidored_FMN"/>
    <property type="match status" value="1"/>
</dbReference>
<dbReference type="EMBL" id="PTIZ01000002">
    <property type="protein sequence ID" value="PPK76951.1"/>
    <property type="molecule type" value="Genomic_DNA"/>
</dbReference>
<dbReference type="InterPro" id="IPR013785">
    <property type="entry name" value="Aldolase_TIM"/>
</dbReference>
<dbReference type="RefSeq" id="WP_104427730.1">
    <property type="nucleotide sequence ID" value="NZ_PTIZ01000002.1"/>
</dbReference>
<dbReference type="Proteomes" id="UP000240010">
    <property type="component" value="Unassembled WGS sequence"/>
</dbReference>
<dbReference type="GO" id="GO:0016628">
    <property type="term" value="F:oxidoreductase activity, acting on the CH-CH group of donors, NAD or NADP as acceptor"/>
    <property type="evidence" value="ECO:0007669"/>
    <property type="project" value="UniProtKB-ARBA"/>
</dbReference>
<dbReference type="FunFam" id="3.20.20.70:FF:000059">
    <property type="entry name" value="N-ethylmaleimide reductase, FMN-linked"/>
    <property type="match status" value="1"/>
</dbReference>
<dbReference type="SUPFAM" id="SSF51395">
    <property type="entry name" value="FMN-linked oxidoreductases"/>
    <property type="match status" value="1"/>
</dbReference>
<gene>
    <name evidence="5" type="ORF">B0F87_10255</name>
</gene>
<proteinExistence type="inferred from homology"/>
<dbReference type="InterPro" id="IPR001155">
    <property type="entry name" value="OxRdtase_FMN_N"/>
</dbReference>
<protein>
    <submittedName>
        <fullName evidence="5">N-ethylmaleimide reductase</fullName>
    </submittedName>
</protein>
<evidence type="ECO:0000259" key="4">
    <source>
        <dbReference type="Pfam" id="PF00724"/>
    </source>
</evidence>
<organism evidence="5 6">
    <name type="scientific">Methylobacter tundripaludum</name>
    <dbReference type="NCBI Taxonomy" id="173365"/>
    <lineage>
        <taxon>Bacteria</taxon>
        <taxon>Pseudomonadati</taxon>
        <taxon>Pseudomonadota</taxon>
        <taxon>Gammaproteobacteria</taxon>
        <taxon>Methylococcales</taxon>
        <taxon>Methylococcaceae</taxon>
        <taxon>Methylobacter</taxon>
    </lineage>
</organism>
<comment type="cofactor">
    <cofactor evidence="1">
        <name>FMN</name>
        <dbReference type="ChEBI" id="CHEBI:58210"/>
    </cofactor>
</comment>
<dbReference type="PANTHER" id="PTHR22893">
    <property type="entry name" value="NADH OXIDOREDUCTASE-RELATED"/>
    <property type="match status" value="1"/>
</dbReference>
<keyword evidence="3" id="KW-0560">Oxidoreductase</keyword>
<dbReference type="Gene3D" id="3.20.20.70">
    <property type="entry name" value="Aldolase class I"/>
    <property type="match status" value="1"/>
</dbReference>
<dbReference type="GO" id="GO:0005829">
    <property type="term" value="C:cytosol"/>
    <property type="evidence" value="ECO:0007669"/>
    <property type="project" value="UniProtKB-ARBA"/>
</dbReference>
<comment type="similarity">
    <text evidence="2">Belongs to the NADH:flavin oxidoreductase/NADH oxidase family.</text>
</comment>
<name>A0A2S6HHV4_9GAMM</name>
<dbReference type="InterPro" id="IPR045247">
    <property type="entry name" value="Oye-like"/>
</dbReference>
<accession>A0A2S6HHV4</accession>
<sequence length="364" mass="39611">MTLVASDKNNLFSPILLGDMVLANRIIMAPLTRNRAGEGNVPQDMNVEYYRQRAGAGLIISEGSQISATGIGYPGTPGIHSEAQVAGWKRVTDAVHDEGGRIFIQLWHTGRISHSSLQPDHILPVGPSALKAAGQAMTYEGLRDFETPHALTLDELPGIVAEYAIAAQNAKAAGFDGVEIHAANGYLLDQFLRDGTNRREDGYGGDIANRMRLLVEVVEKVIAVWGAGRVGVRVSPENSFNDIKDSQPQQTFNAVAKKLSDYPLAYLHVLEGDMLTGERQVDYAALRNCFAGFYMANNGYDLERGNEAIEQGHADMVAYGKLFIANPDLPERFAKNLSLSTPDQATFYGGDEKGYTDYPKYVGA</sequence>
<evidence type="ECO:0000313" key="6">
    <source>
        <dbReference type="Proteomes" id="UP000240010"/>
    </source>
</evidence>
<reference evidence="5 6" key="1">
    <citation type="submission" date="2018-02" db="EMBL/GenBank/DDBJ databases">
        <title>Subsurface microbial communities from deep shales in Ohio and West Virginia, USA.</title>
        <authorList>
            <person name="Wrighton K."/>
        </authorList>
    </citation>
    <scope>NUCLEOTIDE SEQUENCE [LARGE SCALE GENOMIC DNA]</scope>
    <source>
        <strain evidence="5 6">OWC-DMM</strain>
    </source>
</reference>
<dbReference type="CDD" id="cd02933">
    <property type="entry name" value="OYE_like_FMN"/>
    <property type="match status" value="1"/>
</dbReference>
<dbReference type="GO" id="GO:0010181">
    <property type="term" value="F:FMN binding"/>
    <property type="evidence" value="ECO:0007669"/>
    <property type="project" value="InterPro"/>
</dbReference>
<dbReference type="PANTHER" id="PTHR22893:SF91">
    <property type="entry name" value="NADPH DEHYDROGENASE 2-RELATED"/>
    <property type="match status" value="1"/>
</dbReference>
<evidence type="ECO:0000256" key="2">
    <source>
        <dbReference type="ARBA" id="ARBA00005979"/>
    </source>
</evidence>
<evidence type="ECO:0000256" key="3">
    <source>
        <dbReference type="ARBA" id="ARBA00023002"/>
    </source>
</evidence>
<feature type="domain" description="NADH:flavin oxidoreductase/NADH oxidase N-terminal" evidence="4">
    <location>
        <begin position="11"/>
        <end position="338"/>
    </location>
</feature>